<name>A0A644WTT0_9ZZZZ</name>
<protein>
    <recommendedName>
        <fullName evidence="3">KilA-N DNA-binding domain-containing protein</fullName>
    </recommendedName>
</protein>
<organism evidence="2">
    <name type="scientific">bioreactor metagenome</name>
    <dbReference type="NCBI Taxonomy" id="1076179"/>
    <lineage>
        <taxon>unclassified sequences</taxon>
        <taxon>metagenomes</taxon>
        <taxon>ecological metagenomes</taxon>
    </lineage>
</organism>
<accession>A0A644WTT0</accession>
<proteinExistence type="predicted"/>
<evidence type="ECO:0000313" key="2">
    <source>
        <dbReference type="EMBL" id="MPM07335.1"/>
    </source>
</evidence>
<evidence type="ECO:0008006" key="3">
    <source>
        <dbReference type="Google" id="ProtNLM"/>
    </source>
</evidence>
<feature type="coiled-coil region" evidence="1">
    <location>
        <begin position="25"/>
        <end position="52"/>
    </location>
</feature>
<dbReference type="AlphaFoldDB" id="A0A644WTT0"/>
<evidence type="ECO:0000256" key="1">
    <source>
        <dbReference type="SAM" id="Coils"/>
    </source>
</evidence>
<reference evidence="2" key="1">
    <citation type="submission" date="2019-08" db="EMBL/GenBank/DDBJ databases">
        <authorList>
            <person name="Kucharzyk K."/>
            <person name="Murdoch R.W."/>
            <person name="Higgins S."/>
            <person name="Loffler F."/>
        </authorList>
    </citation>
    <scope>NUCLEOTIDE SEQUENCE</scope>
</reference>
<comment type="caution">
    <text evidence="2">The sequence shown here is derived from an EMBL/GenBank/DDBJ whole genome shotgun (WGS) entry which is preliminary data.</text>
</comment>
<gene>
    <name evidence="2" type="ORF">SDC9_53641</name>
</gene>
<dbReference type="EMBL" id="VSSQ01001324">
    <property type="protein sequence ID" value="MPM07335.1"/>
    <property type="molecule type" value="Genomic_DNA"/>
</dbReference>
<sequence>MLACILNSKKAIDVNIRIIGVFTRMREMIMTNKDILLKLEQLEKQVLQNNDDIQLIFSALKQLLTEPQTPRRRIGYCQSGR</sequence>
<keyword evidence="1" id="KW-0175">Coiled coil</keyword>